<dbReference type="Proteomes" id="UP001374535">
    <property type="component" value="Chromosome 10"/>
</dbReference>
<proteinExistence type="predicted"/>
<evidence type="ECO:0000313" key="3">
    <source>
        <dbReference type="Proteomes" id="UP001374535"/>
    </source>
</evidence>
<reference evidence="2 3" key="1">
    <citation type="journal article" date="2023" name="Life. Sci Alliance">
        <title>Evolutionary insights into 3D genome organization and epigenetic landscape of Vigna mungo.</title>
        <authorList>
            <person name="Junaid A."/>
            <person name="Singh B."/>
            <person name="Bhatia S."/>
        </authorList>
    </citation>
    <scope>NUCLEOTIDE SEQUENCE [LARGE SCALE GENOMIC DNA]</scope>
    <source>
        <strain evidence="2">Urdbean</strain>
    </source>
</reference>
<feature type="non-terminal residue" evidence="2">
    <location>
        <position position="1"/>
    </location>
</feature>
<feature type="region of interest" description="Disordered" evidence="1">
    <location>
        <begin position="36"/>
        <end position="82"/>
    </location>
</feature>
<sequence>PEFQKFHFSIISFQPPEPNKHHNSSENLYFQKTQDTTYSTQNKTRHVRSQGSTSRKLNKKPFSFHNTQHNHPIKTSRISSTNQLHYRHHPLFFLKNKKPHNPNCYSTPETQSKQ</sequence>
<keyword evidence="3" id="KW-1185">Reference proteome</keyword>
<evidence type="ECO:0000256" key="1">
    <source>
        <dbReference type="SAM" id="MobiDB-lite"/>
    </source>
</evidence>
<dbReference type="EMBL" id="CP144691">
    <property type="protein sequence ID" value="WVY92564.1"/>
    <property type="molecule type" value="Genomic_DNA"/>
</dbReference>
<gene>
    <name evidence="2" type="ORF">V8G54_031652</name>
</gene>
<accession>A0AAQ3MLI8</accession>
<name>A0AAQ3MLI8_VIGMU</name>
<protein>
    <submittedName>
        <fullName evidence="2">Uncharacterized protein</fullName>
    </submittedName>
</protein>
<feature type="compositionally biased region" description="Polar residues" evidence="1">
    <location>
        <begin position="103"/>
        <end position="114"/>
    </location>
</feature>
<feature type="region of interest" description="Disordered" evidence="1">
    <location>
        <begin position="94"/>
        <end position="114"/>
    </location>
</feature>
<evidence type="ECO:0000313" key="2">
    <source>
        <dbReference type="EMBL" id="WVY92564.1"/>
    </source>
</evidence>
<organism evidence="2 3">
    <name type="scientific">Vigna mungo</name>
    <name type="common">Black gram</name>
    <name type="synonym">Phaseolus mungo</name>
    <dbReference type="NCBI Taxonomy" id="3915"/>
    <lineage>
        <taxon>Eukaryota</taxon>
        <taxon>Viridiplantae</taxon>
        <taxon>Streptophyta</taxon>
        <taxon>Embryophyta</taxon>
        <taxon>Tracheophyta</taxon>
        <taxon>Spermatophyta</taxon>
        <taxon>Magnoliopsida</taxon>
        <taxon>eudicotyledons</taxon>
        <taxon>Gunneridae</taxon>
        <taxon>Pentapetalae</taxon>
        <taxon>rosids</taxon>
        <taxon>fabids</taxon>
        <taxon>Fabales</taxon>
        <taxon>Fabaceae</taxon>
        <taxon>Papilionoideae</taxon>
        <taxon>50 kb inversion clade</taxon>
        <taxon>NPAAA clade</taxon>
        <taxon>indigoferoid/millettioid clade</taxon>
        <taxon>Phaseoleae</taxon>
        <taxon>Vigna</taxon>
    </lineage>
</organism>
<dbReference type="AlphaFoldDB" id="A0AAQ3MLI8"/>